<dbReference type="GO" id="GO:0005783">
    <property type="term" value="C:endoplasmic reticulum"/>
    <property type="evidence" value="ECO:0007669"/>
    <property type="project" value="TreeGrafter"/>
</dbReference>
<comment type="similarity">
    <text evidence="1">Belongs to the ATP-dependent AMP-binding enzyme family.</text>
</comment>
<gene>
    <name evidence="10" type="ORF">NTEN_LOCUS13404</name>
</gene>
<dbReference type="Gene3D" id="3.30.300.30">
    <property type="match status" value="1"/>
</dbReference>
<proteinExistence type="inferred from homology"/>
<evidence type="ECO:0000256" key="7">
    <source>
        <dbReference type="ARBA" id="ARBA00026121"/>
    </source>
</evidence>
<keyword evidence="8" id="KW-1133">Transmembrane helix</keyword>
<evidence type="ECO:0000256" key="2">
    <source>
        <dbReference type="ARBA" id="ARBA00022598"/>
    </source>
</evidence>
<feature type="domain" description="AMP-dependent synthetase/ligase" evidence="9">
    <location>
        <begin position="131"/>
        <end position="551"/>
    </location>
</feature>
<keyword evidence="2" id="KW-0436">Ligase</keyword>
<dbReference type="GO" id="GO:0005886">
    <property type="term" value="C:plasma membrane"/>
    <property type="evidence" value="ECO:0007669"/>
    <property type="project" value="TreeGrafter"/>
</dbReference>
<organism evidence="10 11">
    <name type="scientific">Nesidiocoris tenuis</name>
    <dbReference type="NCBI Taxonomy" id="355587"/>
    <lineage>
        <taxon>Eukaryota</taxon>
        <taxon>Metazoa</taxon>
        <taxon>Ecdysozoa</taxon>
        <taxon>Arthropoda</taxon>
        <taxon>Hexapoda</taxon>
        <taxon>Insecta</taxon>
        <taxon>Pterygota</taxon>
        <taxon>Neoptera</taxon>
        <taxon>Paraneoptera</taxon>
        <taxon>Hemiptera</taxon>
        <taxon>Heteroptera</taxon>
        <taxon>Panheteroptera</taxon>
        <taxon>Cimicomorpha</taxon>
        <taxon>Miridae</taxon>
        <taxon>Dicyphina</taxon>
        <taxon>Nesidiocoris</taxon>
    </lineage>
</organism>
<dbReference type="FunFam" id="3.40.50.12780:FF:000026">
    <property type="entry name" value="Uncharacterized protein, isoform B"/>
    <property type="match status" value="1"/>
</dbReference>
<dbReference type="GO" id="GO:0005524">
    <property type="term" value="F:ATP binding"/>
    <property type="evidence" value="ECO:0007669"/>
    <property type="project" value="UniProtKB-KW"/>
</dbReference>
<keyword evidence="8" id="KW-0812">Transmembrane</keyword>
<name>A0A6H5GUJ1_9HEMI</name>
<evidence type="ECO:0000256" key="8">
    <source>
        <dbReference type="SAM" id="Phobius"/>
    </source>
</evidence>
<dbReference type="OrthoDB" id="1700726at2759"/>
<evidence type="ECO:0000313" key="11">
    <source>
        <dbReference type="Proteomes" id="UP000479000"/>
    </source>
</evidence>
<dbReference type="InterPro" id="IPR042099">
    <property type="entry name" value="ANL_N_sf"/>
</dbReference>
<evidence type="ECO:0000256" key="1">
    <source>
        <dbReference type="ARBA" id="ARBA00006432"/>
    </source>
</evidence>
<dbReference type="GO" id="GO:0090433">
    <property type="term" value="F:palmitoyl-CoA ligase activity"/>
    <property type="evidence" value="ECO:0007669"/>
    <property type="project" value="TreeGrafter"/>
</dbReference>
<protein>
    <recommendedName>
        <fullName evidence="7">long-chain-fatty-acid--CoA ligase</fullName>
        <ecNumber evidence="7">6.2.1.3</ecNumber>
    </recommendedName>
</protein>
<dbReference type="Pfam" id="PF00501">
    <property type="entry name" value="AMP-binding"/>
    <property type="match status" value="1"/>
</dbReference>
<dbReference type="PANTHER" id="PTHR43272:SF83">
    <property type="entry name" value="ACYL-COA SYNTHETASE LONG-CHAIN, ISOFORM J"/>
    <property type="match status" value="1"/>
</dbReference>
<evidence type="ECO:0000256" key="4">
    <source>
        <dbReference type="ARBA" id="ARBA00022832"/>
    </source>
</evidence>
<dbReference type="AlphaFoldDB" id="A0A6H5GUJ1"/>
<dbReference type="EC" id="6.2.1.3" evidence="7"/>
<feature type="transmembrane region" description="Helical" evidence="8">
    <location>
        <begin position="52"/>
        <end position="71"/>
    </location>
</feature>
<dbReference type="InterPro" id="IPR045851">
    <property type="entry name" value="AMP-bd_C_sf"/>
</dbReference>
<dbReference type="GO" id="GO:0030182">
    <property type="term" value="P:neuron differentiation"/>
    <property type="evidence" value="ECO:0007669"/>
    <property type="project" value="TreeGrafter"/>
</dbReference>
<comment type="catalytic activity">
    <reaction evidence="6">
        <text>a long-chain fatty acid + ATP + CoA = a long-chain fatty acyl-CoA + AMP + diphosphate</text>
        <dbReference type="Rhea" id="RHEA:15421"/>
        <dbReference type="ChEBI" id="CHEBI:30616"/>
        <dbReference type="ChEBI" id="CHEBI:33019"/>
        <dbReference type="ChEBI" id="CHEBI:57287"/>
        <dbReference type="ChEBI" id="CHEBI:57560"/>
        <dbReference type="ChEBI" id="CHEBI:83139"/>
        <dbReference type="ChEBI" id="CHEBI:456215"/>
        <dbReference type="EC" id="6.2.1.3"/>
    </reaction>
    <physiologicalReaction direction="left-to-right" evidence="6">
        <dbReference type="Rhea" id="RHEA:15422"/>
    </physiologicalReaction>
</comment>
<dbReference type="PANTHER" id="PTHR43272">
    <property type="entry name" value="LONG-CHAIN-FATTY-ACID--COA LIGASE"/>
    <property type="match status" value="1"/>
</dbReference>
<keyword evidence="5" id="KW-0067">ATP-binding</keyword>
<dbReference type="InterPro" id="IPR020845">
    <property type="entry name" value="AMP-binding_CS"/>
</dbReference>
<dbReference type="PROSITE" id="PS00455">
    <property type="entry name" value="AMP_BINDING"/>
    <property type="match status" value="1"/>
</dbReference>
<evidence type="ECO:0000313" key="10">
    <source>
        <dbReference type="EMBL" id="CAB0008158.1"/>
    </source>
</evidence>
<keyword evidence="4" id="KW-0443">Lipid metabolism</keyword>
<evidence type="ECO:0000259" key="9">
    <source>
        <dbReference type="Pfam" id="PF00501"/>
    </source>
</evidence>
<reference evidence="10 11" key="1">
    <citation type="submission" date="2020-02" db="EMBL/GenBank/DDBJ databases">
        <authorList>
            <person name="Ferguson B K."/>
        </authorList>
    </citation>
    <scope>NUCLEOTIDE SEQUENCE [LARGE SCALE GENOMIC DNA]</scope>
</reference>
<keyword evidence="4" id="KW-0276">Fatty acid metabolism</keyword>
<evidence type="ECO:0000256" key="3">
    <source>
        <dbReference type="ARBA" id="ARBA00022741"/>
    </source>
</evidence>
<dbReference type="InterPro" id="IPR000873">
    <property type="entry name" value="AMP-dep_synth/lig_dom"/>
</dbReference>
<dbReference type="Gene3D" id="3.40.50.12780">
    <property type="entry name" value="N-terminal domain of ligase-like"/>
    <property type="match status" value="1"/>
</dbReference>
<feature type="transmembrane region" description="Helical" evidence="8">
    <location>
        <begin position="12"/>
        <end position="31"/>
    </location>
</feature>
<dbReference type="Proteomes" id="UP000479000">
    <property type="component" value="Unassembled WGS sequence"/>
</dbReference>
<sequence>MENLWVDGAIGAIKTIAFVCDIITYPIYLVLQRPWEKKEMARRNKNFPITQSLLYIYSPLIYSPSFIAEIVQQDSKSITYKSLEKFSDAHLKMRAANIDTLDKVLNYCKDMYGTNKALGTREILAEEGEPQPDGRVFKKFLLGDYKWRNYIEMHTEATNFGRGLRSLGYQPKSNIVIFAETRAEWMVAAHGLFKQNMTVVTIYATLGDEAIAHGINETEVELVITTHDLLPKFKAILNHTPRVKRLIYMEDQLKKTETQGFKDGVDIIAFKDVLAKGQASNVGESPPTKDDIAIIMYTSGSTGVPKGVLLTHENMFATLASFSDRVQIVPNSDVFIGFLPLAHVFELLAESVCLLAGVPIGYSTPLTLLDTSSKIKHGCRGDAPVLKPTCMTTVPLIMDRISKGVNDRVSKQTPFKRALFKFAFEYKKKWMKHGFSCPLVDKLVFKQTKNMLGGKMRMLLSGGAPLSPDTHELVRICICELVTQGYGLTETCSSAAVMDFWDDTTGRVGPPTSMCNIRLVNWEEGNYRVTDKPFPRGEILIGGANVSKGYYKQPEKTREDFFVEDGKNWFRTGDIGEMQRDGSLKIIDRKKDLVKLQAGEYVSLGKVESELKTCPIVENICVYGDSNKDYTVALVVPSQPHLKEIADRLGINQEFEELCNNPLVQKAVLDALREHGKKCKLEKFEVPAQLNLVTEVWSPDMGLVTAAFKLRRKDIQIRYQHEINRMYAS</sequence>
<evidence type="ECO:0000256" key="6">
    <source>
        <dbReference type="ARBA" id="ARBA00024484"/>
    </source>
</evidence>
<keyword evidence="11" id="KW-1185">Reference proteome</keyword>
<accession>A0A6H5GUJ1</accession>
<dbReference type="GO" id="GO:0005811">
    <property type="term" value="C:lipid droplet"/>
    <property type="evidence" value="ECO:0007669"/>
    <property type="project" value="TreeGrafter"/>
</dbReference>
<keyword evidence="8" id="KW-0472">Membrane</keyword>
<dbReference type="GO" id="GO:0035336">
    <property type="term" value="P:long-chain fatty-acyl-CoA metabolic process"/>
    <property type="evidence" value="ECO:0007669"/>
    <property type="project" value="TreeGrafter"/>
</dbReference>
<evidence type="ECO:0000256" key="5">
    <source>
        <dbReference type="ARBA" id="ARBA00022840"/>
    </source>
</evidence>
<keyword evidence="3" id="KW-0547">Nucleotide-binding</keyword>
<dbReference type="EMBL" id="CADCXU010020194">
    <property type="protein sequence ID" value="CAB0008158.1"/>
    <property type="molecule type" value="Genomic_DNA"/>
</dbReference>
<dbReference type="SUPFAM" id="SSF56801">
    <property type="entry name" value="Acetyl-CoA synthetase-like"/>
    <property type="match status" value="1"/>
</dbReference>